<dbReference type="RefSeq" id="WP_268078994.1">
    <property type="nucleotide sequence ID" value="NZ_CP106885.1"/>
</dbReference>
<gene>
    <name evidence="1" type="ORF">P8T11_28510</name>
</gene>
<accession>A0ABY8GTL2</accession>
<evidence type="ECO:0000313" key="1">
    <source>
        <dbReference type="EMBL" id="WFP08185.1"/>
    </source>
</evidence>
<proteinExistence type="predicted"/>
<evidence type="ECO:0000313" key="2">
    <source>
        <dbReference type="Proteomes" id="UP001214170"/>
    </source>
</evidence>
<protein>
    <submittedName>
        <fullName evidence="1">Uncharacterized protein</fullName>
    </submittedName>
</protein>
<dbReference type="Proteomes" id="UP001214170">
    <property type="component" value="Chromosome"/>
</dbReference>
<organism evidence="1 2">
    <name type="scientific">Achromobacter spanius</name>
    <dbReference type="NCBI Taxonomy" id="217203"/>
    <lineage>
        <taxon>Bacteria</taxon>
        <taxon>Pseudomonadati</taxon>
        <taxon>Pseudomonadota</taxon>
        <taxon>Betaproteobacteria</taxon>
        <taxon>Burkholderiales</taxon>
        <taxon>Alcaligenaceae</taxon>
        <taxon>Achromobacter</taxon>
    </lineage>
</organism>
<keyword evidence="2" id="KW-1185">Reference proteome</keyword>
<sequence length="414" mass="45559">MTDQNNAAHDLGTSSGGRAYIAEYFATQLRRHDFARYINSTLAADFACVLAQHLSKLRAEGVQAGAPMIPSDALDALRDFKLTVIQDGFPKIGKPMIQQLAQAGALESLGFGKHRVTEYGEWLLSSSSTALASAPVAGNARPDIMSLSGILAEYRKGCSNTGGEGPENCPDCVRAFVSALEALNVRQASAAVAEPYDSEKRCRAYYDSDLRPFAADGMTYDVWKAVWHAAQFDRAMHPNSSKPRPHSVPVAGEAQPVTLYQARIRPTWRTDENAWSKWEDCTAEQAADYERVPLLHDWQYEMRRLYAAPQASEAVRNEALYLLREARALLPMFATAEAIGNWSEKVNRFAAGDVIDIPPQTDKDGGDAKAWLDLFWSVAKELNCLPSSFVDGNEHVLRAARQARAALVAHPTRN</sequence>
<dbReference type="EMBL" id="CP121261">
    <property type="protein sequence ID" value="WFP08185.1"/>
    <property type="molecule type" value="Genomic_DNA"/>
</dbReference>
<name>A0ABY8GTL2_9BURK</name>
<reference evidence="1 2" key="1">
    <citation type="submission" date="2023-03" db="EMBL/GenBank/DDBJ databases">
        <title>Achromobacter spanius LIG8.</title>
        <authorList>
            <person name="Shrestha S."/>
        </authorList>
    </citation>
    <scope>NUCLEOTIDE SEQUENCE [LARGE SCALE GENOMIC DNA]</scope>
    <source>
        <strain evidence="1 2">LIG8</strain>
    </source>
</reference>